<dbReference type="GO" id="GO:0003677">
    <property type="term" value="F:DNA binding"/>
    <property type="evidence" value="ECO:0007669"/>
    <property type="project" value="InterPro"/>
</dbReference>
<dbReference type="SUPFAM" id="SSF52540">
    <property type="entry name" value="P-loop containing nucleoside triphosphate hydrolases"/>
    <property type="match status" value="1"/>
</dbReference>
<dbReference type="GO" id="GO:0009360">
    <property type="term" value="C:DNA polymerase III complex"/>
    <property type="evidence" value="ECO:0007669"/>
    <property type="project" value="InterPro"/>
</dbReference>
<accession>A0A2N1PG11</accession>
<evidence type="ECO:0000313" key="9">
    <source>
        <dbReference type="EMBL" id="PKK87270.1"/>
    </source>
</evidence>
<reference evidence="9 10" key="1">
    <citation type="journal article" date="2017" name="ISME J.">
        <title>Potential for microbial H2 and metal transformations associated with novel bacteria and archaea in deep terrestrial subsurface sediments.</title>
        <authorList>
            <person name="Hernsdorf A.W."/>
            <person name="Amano Y."/>
            <person name="Miyakawa K."/>
            <person name="Ise K."/>
            <person name="Suzuki Y."/>
            <person name="Anantharaman K."/>
            <person name="Probst A."/>
            <person name="Burstein D."/>
            <person name="Thomas B.C."/>
            <person name="Banfield J.F."/>
        </authorList>
    </citation>
    <scope>NUCLEOTIDE SEQUENCE [LARGE SCALE GENOMIC DNA]</scope>
    <source>
        <strain evidence="9">HGW-Wallbacteria-1</strain>
    </source>
</reference>
<keyword evidence="6" id="KW-0239">DNA-directed DNA polymerase</keyword>
<dbReference type="PANTHER" id="PTHR11669">
    <property type="entry name" value="REPLICATION FACTOR C / DNA POLYMERASE III GAMMA-TAU SUBUNIT"/>
    <property type="match status" value="1"/>
</dbReference>
<keyword evidence="4" id="KW-0548">Nucleotidyltransferase</keyword>
<feature type="domain" description="DNA polymerase III delta subunit C-terminal" evidence="8">
    <location>
        <begin position="180"/>
        <end position="286"/>
    </location>
</feature>
<protein>
    <recommendedName>
        <fullName evidence="2">DNA polymerase III subunit delta'</fullName>
        <ecNumber evidence="1">2.7.7.7</ecNumber>
    </recommendedName>
</protein>
<dbReference type="Pfam" id="PF09115">
    <property type="entry name" value="DNApol3-delta_C"/>
    <property type="match status" value="1"/>
</dbReference>
<comment type="catalytic activity">
    <reaction evidence="7">
        <text>DNA(n) + a 2'-deoxyribonucleoside 5'-triphosphate = DNA(n+1) + diphosphate</text>
        <dbReference type="Rhea" id="RHEA:22508"/>
        <dbReference type="Rhea" id="RHEA-COMP:17339"/>
        <dbReference type="Rhea" id="RHEA-COMP:17340"/>
        <dbReference type="ChEBI" id="CHEBI:33019"/>
        <dbReference type="ChEBI" id="CHEBI:61560"/>
        <dbReference type="ChEBI" id="CHEBI:173112"/>
        <dbReference type="EC" id="2.7.7.7"/>
    </reaction>
</comment>
<evidence type="ECO:0000259" key="8">
    <source>
        <dbReference type="Pfam" id="PF09115"/>
    </source>
</evidence>
<sequence>GKKKLALEFARALNCENVARLNDSCGDCSSCRKMISGNHPDVHVLETREQFIRIDAIRSIQQMMTFKPLEGRRRLVIIDDADKMNEQAANALLKTLEEPTDANIIILVTARPYWLPQTILSRCQHVRVSPLAAETVARFLTEKMQIDPSRSAVLSLLSAGSIGRALESNTEDMMAFRSELGRLLSAAGGGDPMTPLSLASFLGQDKKEVRHGLKILSSYFRDALIYKETASVAMIMNADDLAVVSSLADRLRGEQILDNISIVEKSGEMIELNVNKSLTLEAMAFKLHL</sequence>
<keyword evidence="3" id="KW-0808">Transferase</keyword>
<comment type="caution">
    <text evidence="9">The sequence shown here is derived from an EMBL/GenBank/DDBJ whole genome shotgun (WGS) entry which is preliminary data.</text>
</comment>
<evidence type="ECO:0000256" key="4">
    <source>
        <dbReference type="ARBA" id="ARBA00022695"/>
    </source>
</evidence>
<dbReference type="InterPro" id="IPR050238">
    <property type="entry name" value="DNA_Rep/Repair_Clamp_Loader"/>
</dbReference>
<evidence type="ECO:0000256" key="7">
    <source>
        <dbReference type="ARBA" id="ARBA00049244"/>
    </source>
</evidence>
<feature type="non-terminal residue" evidence="9">
    <location>
        <position position="1"/>
    </location>
</feature>
<dbReference type="EMBL" id="PGXC01000181">
    <property type="protein sequence ID" value="PKK87270.1"/>
    <property type="molecule type" value="Genomic_DNA"/>
</dbReference>
<evidence type="ECO:0000256" key="1">
    <source>
        <dbReference type="ARBA" id="ARBA00012417"/>
    </source>
</evidence>
<keyword evidence="5" id="KW-0235">DNA replication</keyword>
<proteinExistence type="predicted"/>
<organism evidence="9 10">
    <name type="scientific">Candidatus Wallbacteria bacterium HGW-Wallbacteria-1</name>
    <dbReference type="NCBI Taxonomy" id="2013854"/>
    <lineage>
        <taxon>Bacteria</taxon>
        <taxon>Candidatus Walliibacteriota</taxon>
    </lineage>
</organism>
<dbReference type="GO" id="GO:0003887">
    <property type="term" value="F:DNA-directed DNA polymerase activity"/>
    <property type="evidence" value="ECO:0007669"/>
    <property type="project" value="UniProtKB-KW"/>
</dbReference>
<evidence type="ECO:0000256" key="2">
    <source>
        <dbReference type="ARBA" id="ARBA00014363"/>
    </source>
</evidence>
<dbReference type="Proteomes" id="UP000233256">
    <property type="component" value="Unassembled WGS sequence"/>
</dbReference>
<dbReference type="InterPro" id="IPR015199">
    <property type="entry name" value="DNA_pol_III_delta_C"/>
</dbReference>
<evidence type="ECO:0000256" key="6">
    <source>
        <dbReference type="ARBA" id="ARBA00022932"/>
    </source>
</evidence>
<dbReference type="Pfam" id="PF13177">
    <property type="entry name" value="DNA_pol3_delta2"/>
    <property type="match status" value="1"/>
</dbReference>
<gene>
    <name evidence="9" type="ORF">CVV64_22400</name>
</gene>
<dbReference type="GO" id="GO:0006261">
    <property type="term" value="P:DNA-templated DNA replication"/>
    <property type="evidence" value="ECO:0007669"/>
    <property type="project" value="TreeGrafter"/>
</dbReference>
<dbReference type="AlphaFoldDB" id="A0A2N1PG11"/>
<dbReference type="InterPro" id="IPR027417">
    <property type="entry name" value="P-loop_NTPase"/>
</dbReference>
<dbReference type="EC" id="2.7.7.7" evidence="1"/>
<dbReference type="Gene3D" id="1.20.272.10">
    <property type="match status" value="1"/>
</dbReference>
<dbReference type="Gene3D" id="3.40.50.300">
    <property type="entry name" value="P-loop containing nucleotide triphosphate hydrolases"/>
    <property type="match status" value="1"/>
</dbReference>
<evidence type="ECO:0000313" key="10">
    <source>
        <dbReference type="Proteomes" id="UP000233256"/>
    </source>
</evidence>
<name>A0A2N1PG11_9BACT</name>
<evidence type="ECO:0000256" key="3">
    <source>
        <dbReference type="ARBA" id="ARBA00022679"/>
    </source>
</evidence>
<dbReference type="PANTHER" id="PTHR11669:SF8">
    <property type="entry name" value="DNA POLYMERASE III SUBUNIT DELTA"/>
    <property type="match status" value="1"/>
</dbReference>
<evidence type="ECO:0000256" key="5">
    <source>
        <dbReference type="ARBA" id="ARBA00022705"/>
    </source>
</evidence>